<dbReference type="Proteomes" id="UP000297643">
    <property type="component" value="Unassembled WGS sequence"/>
</dbReference>
<gene>
    <name evidence="2" type="ORF">E3O32_00640</name>
</gene>
<sequence>MTTLLTSARHEVLCILRAGVALLLLAVFLCMVSLSSVIGWITNTTVTRVYEKVLADGLTTAPNPFTAVSPLYYARNSVIYVVLIGALLAIVLGVQSTLRDRKSTTSDLVLSRPVNTISRLAGTLVGLGVVIAAVLLLSTVISWGSISIIVGAPLGPDPSLRLAVFAALSWALMMIFALLGMLTGLHSRKETTALLVPFVVWSAVTFVLPQIGANARPVALLNPVPALITTGTNSFDLVGAITGPFAITEQFKRAAGIALQDESLTGSPTASIVLLGAFLMAMTWIVLATSRRQLRSGLNE</sequence>
<dbReference type="GO" id="GO:0140359">
    <property type="term" value="F:ABC-type transporter activity"/>
    <property type="evidence" value="ECO:0007669"/>
    <property type="project" value="InterPro"/>
</dbReference>
<dbReference type="PANTHER" id="PTHR43471">
    <property type="entry name" value="ABC TRANSPORTER PERMEASE"/>
    <property type="match status" value="1"/>
</dbReference>
<feature type="transmembrane region" description="Helical" evidence="1">
    <location>
        <begin position="194"/>
        <end position="213"/>
    </location>
</feature>
<feature type="transmembrane region" description="Helical" evidence="1">
    <location>
        <begin position="12"/>
        <end position="41"/>
    </location>
</feature>
<comment type="caution">
    <text evidence="2">The sequence shown here is derived from an EMBL/GenBank/DDBJ whole genome shotgun (WGS) entry which is preliminary data.</text>
</comment>
<feature type="transmembrane region" description="Helical" evidence="1">
    <location>
        <begin position="162"/>
        <end position="182"/>
    </location>
</feature>
<keyword evidence="1" id="KW-0472">Membrane</keyword>
<dbReference type="GO" id="GO:0005886">
    <property type="term" value="C:plasma membrane"/>
    <property type="evidence" value="ECO:0007669"/>
    <property type="project" value="UniProtKB-SubCell"/>
</dbReference>
<feature type="transmembrane region" description="Helical" evidence="1">
    <location>
        <begin position="269"/>
        <end position="287"/>
    </location>
</feature>
<protein>
    <submittedName>
        <fullName evidence="2">ABC transporter permease</fullName>
    </submittedName>
</protein>
<organism evidence="2 3">
    <name type="scientific">Cryobacterium mannosilyticum</name>
    <dbReference type="NCBI Taxonomy" id="1259190"/>
    <lineage>
        <taxon>Bacteria</taxon>
        <taxon>Bacillati</taxon>
        <taxon>Actinomycetota</taxon>
        <taxon>Actinomycetes</taxon>
        <taxon>Micrococcales</taxon>
        <taxon>Microbacteriaceae</taxon>
        <taxon>Cryobacterium</taxon>
    </lineage>
</organism>
<keyword evidence="3" id="KW-1185">Reference proteome</keyword>
<feature type="transmembrane region" description="Helical" evidence="1">
    <location>
        <begin position="78"/>
        <end position="98"/>
    </location>
</feature>
<accession>A0A4R8WIB7</accession>
<reference evidence="2 3" key="1">
    <citation type="submission" date="2019-03" db="EMBL/GenBank/DDBJ databases">
        <title>Genomics of glacier-inhabiting Cryobacterium strains.</title>
        <authorList>
            <person name="Liu Q."/>
            <person name="Xin Y.-H."/>
        </authorList>
    </citation>
    <scope>NUCLEOTIDE SEQUENCE [LARGE SCALE GENOMIC DNA]</scope>
    <source>
        <strain evidence="2 3">RHLT2-21</strain>
    </source>
</reference>
<name>A0A4R8WIB7_9MICO</name>
<evidence type="ECO:0000256" key="1">
    <source>
        <dbReference type="SAM" id="Phobius"/>
    </source>
</evidence>
<evidence type="ECO:0000313" key="2">
    <source>
        <dbReference type="EMBL" id="TFC08004.1"/>
    </source>
</evidence>
<evidence type="ECO:0000313" key="3">
    <source>
        <dbReference type="Proteomes" id="UP000297643"/>
    </source>
</evidence>
<dbReference type="EMBL" id="SOFM01000003">
    <property type="protein sequence ID" value="TFC08004.1"/>
    <property type="molecule type" value="Genomic_DNA"/>
</dbReference>
<keyword evidence="1" id="KW-1133">Transmembrane helix</keyword>
<dbReference type="Pfam" id="PF12679">
    <property type="entry name" value="ABC2_membrane_2"/>
    <property type="match status" value="1"/>
</dbReference>
<proteinExistence type="predicted"/>
<feature type="transmembrane region" description="Helical" evidence="1">
    <location>
        <begin position="119"/>
        <end position="150"/>
    </location>
</feature>
<dbReference type="RefSeq" id="WP_134505991.1">
    <property type="nucleotide sequence ID" value="NZ_SOFM01000003.1"/>
</dbReference>
<dbReference type="AlphaFoldDB" id="A0A4R8WIB7"/>
<keyword evidence="1" id="KW-0812">Transmembrane</keyword>